<dbReference type="Proteomes" id="UP001197214">
    <property type="component" value="Unassembled WGS sequence"/>
</dbReference>
<dbReference type="EMBL" id="JAHWZX010000014">
    <property type="protein sequence ID" value="MBW4331869.1"/>
    <property type="molecule type" value="Genomic_DNA"/>
</dbReference>
<dbReference type="RefSeq" id="WP_219238990.1">
    <property type="nucleotide sequence ID" value="NZ_JAHWZX010000014.1"/>
</dbReference>
<organism evidence="1 2">
    <name type="scientific">Stakelama flava</name>
    <dbReference type="NCBI Taxonomy" id="2860338"/>
    <lineage>
        <taxon>Bacteria</taxon>
        <taxon>Pseudomonadati</taxon>
        <taxon>Pseudomonadota</taxon>
        <taxon>Alphaproteobacteria</taxon>
        <taxon>Sphingomonadales</taxon>
        <taxon>Sphingomonadaceae</taxon>
        <taxon>Stakelama</taxon>
    </lineage>
</organism>
<reference evidence="1 2" key="1">
    <citation type="submission" date="2021-07" db="EMBL/GenBank/DDBJ databases">
        <title>Stakelama flava sp. nov., a novel endophytic bacterium isolated from branch of Kandelia candel.</title>
        <authorList>
            <person name="Tuo L."/>
        </authorList>
    </citation>
    <scope>NUCLEOTIDE SEQUENCE [LARGE SCALE GENOMIC DNA]</scope>
    <source>
        <strain evidence="1 2">CBK3Z-3</strain>
    </source>
</reference>
<dbReference type="PANTHER" id="PTHR39624:SF2">
    <property type="entry name" value="OSMC-LIKE PROTEIN"/>
    <property type="match status" value="1"/>
</dbReference>
<evidence type="ECO:0000313" key="1">
    <source>
        <dbReference type="EMBL" id="MBW4331869.1"/>
    </source>
</evidence>
<dbReference type="InterPro" id="IPR003718">
    <property type="entry name" value="OsmC/Ohr_fam"/>
</dbReference>
<protein>
    <submittedName>
        <fullName evidence="1">OsmC family protein</fullName>
    </submittedName>
</protein>
<evidence type="ECO:0000313" key="2">
    <source>
        <dbReference type="Proteomes" id="UP001197214"/>
    </source>
</evidence>
<dbReference type="Pfam" id="PF02566">
    <property type="entry name" value="OsmC"/>
    <property type="match status" value="1"/>
</dbReference>
<gene>
    <name evidence="1" type="ORF">KY084_13425</name>
</gene>
<dbReference type="PANTHER" id="PTHR39624">
    <property type="entry name" value="PROTEIN INVOLVED IN RIMO-MEDIATED BETA-METHYLTHIOLATION OF RIBOSOMAL PROTEIN S12 YCAO"/>
    <property type="match status" value="1"/>
</dbReference>
<accession>A0ABS6XNS9</accession>
<comment type="caution">
    <text evidence="1">The sequence shown here is derived from an EMBL/GenBank/DDBJ whole genome shotgun (WGS) entry which is preliminary data.</text>
</comment>
<name>A0ABS6XNS9_9SPHN</name>
<keyword evidence="2" id="KW-1185">Reference proteome</keyword>
<sequence>MIDDTAIAPGEVVAKSGMGAFATELSTHTHRWVADEPVAVGGSDIGPGPYDMLLAALGSCTVMTMKMVAARENIPLEGVRIRLRHDRDHARDCDHCDAPEAKIEAVFRRITLHGDLSDAQRARMLEIADKCPVHRTLTGTLHVHTALAGDAE</sequence>
<proteinExistence type="predicted"/>